<dbReference type="InterPro" id="IPR050060">
    <property type="entry name" value="Phosphoglucosamine_mutase"/>
</dbReference>
<evidence type="ECO:0000259" key="11">
    <source>
        <dbReference type="Pfam" id="PF02879"/>
    </source>
</evidence>
<evidence type="ECO:0000256" key="7">
    <source>
        <dbReference type="RuleBase" id="RU004326"/>
    </source>
</evidence>
<comment type="PTM">
    <text evidence="6">Activated by phosphorylation.</text>
</comment>
<dbReference type="InterPro" id="IPR005841">
    <property type="entry name" value="Alpha-D-phosphohexomutase_SF"/>
</dbReference>
<dbReference type="HAMAP" id="MF_01554_B">
    <property type="entry name" value="GlmM_B"/>
    <property type="match status" value="1"/>
</dbReference>
<dbReference type="GO" id="GO:0005829">
    <property type="term" value="C:cytosol"/>
    <property type="evidence" value="ECO:0007669"/>
    <property type="project" value="TreeGrafter"/>
</dbReference>
<feature type="domain" description="Alpha-D-phosphohexomutase C-terminal" evidence="9">
    <location>
        <begin position="380"/>
        <end position="443"/>
    </location>
</feature>
<dbReference type="InterPro" id="IPR036900">
    <property type="entry name" value="A-D-PHexomutase_C_sf"/>
</dbReference>
<dbReference type="PROSITE" id="PS00710">
    <property type="entry name" value="PGM_PMM"/>
    <property type="match status" value="1"/>
</dbReference>
<dbReference type="STRING" id="1414854.GQ61_04330"/>
<dbReference type="InterPro" id="IPR005843">
    <property type="entry name" value="A-D-PHexomutase_C"/>
</dbReference>
<dbReference type="NCBIfam" id="TIGR01455">
    <property type="entry name" value="glmM"/>
    <property type="match status" value="1"/>
</dbReference>
<dbReference type="Gene3D" id="3.30.310.50">
    <property type="entry name" value="Alpha-D-phosphohexomutase, C-terminal domain"/>
    <property type="match status" value="1"/>
</dbReference>
<dbReference type="PRINTS" id="PR00509">
    <property type="entry name" value="PGMPMM"/>
</dbReference>
<dbReference type="EC" id="5.4.2.10" evidence="6 8"/>
<dbReference type="GO" id="GO:0005975">
    <property type="term" value="P:carbohydrate metabolic process"/>
    <property type="evidence" value="ECO:0007669"/>
    <property type="project" value="InterPro"/>
</dbReference>
<evidence type="ECO:0000256" key="4">
    <source>
        <dbReference type="ARBA" id="ARBA00022842"/>
    </source>
</evidence>
<feature type="binding site" evidence="6">
    <location>
        <position position="245"/>
    </location>
    <ligand>
        <name>Mg(2+)</name>
        <dbReference type="ChEBI" id="CHEBI:18420"/>
    </ligand>
</feature>
<evidence type="ECO:0000256" key="3">
    <source>
        <dbReference type="ARBA" id="ARBA00022723"/>
    </source>
</evidence>
<dbReference type="FunFam" id="3.40.120.10:FF:000001">
    <property type="entry name" value="Phosphoglucosamine mutase"/>
    <property type="match status" value="1"/>
</dbReference>
<dbReference type="PANTHER" id="PTHR42946">
    <property type="entry name" value="PHOSPHOHEXOSE MUTASE"/>
    <property type="match status" value="1"/>
</dbReference>
<dbReference type="SUPFAM" id="SSF55957">
    <property type="entry name" value="Phosphoglucomutase, C-terminal domain"/>
    <property type="match status" value="1"/>
</dbReference>
<feature type="domain" description="Alpha-D-phosphohexomutase alpha/beta/alpha" evidence="12">
    <location>
        <begin position="262"/>
        <end position="374"/>
    </location>
</feature>
<dbReference type="Gene3D" id="3.40.120.10">
    <property type="entry name" value="Alpha-D-Glucose-1,6-Bisphosphate, subunit A, domain 3"/>
    <property type="match status" value="3"/>
</dbReference>
<name>A0A1W6N4F0_9PROT</name>
<evidence type="ECO:0000256" key="1">
    <source>
        <dbReference type="ARBA" id="ARBA00010231"/>
    </source>
</evidence>
<feature type="domain" description="Alpha-D-phosphohexomutase alpha/beta/alpha" evidence="10">
    <location>
        <begin position="4"/>
        <end position="139"/>
    </location>
</feature>
<comment type="cofactor">
    <cofactor evidence="6">
        <name>Mg(2+)</name>
        <dbReference type="ChEBI" id="CHEBI:18420"/>
    </cofactor>
    <text evidence="6">Binds 1 Mg(2+) ion per subunit.</text>
</comment>
<dbReference type="Pfam" id="PF02879">
    <property type="entry name" value="PGM_PMM_II"/>
    <property type="match status" value="1"/>
</dbReference>
<gene>
    <name evidence="6" type="primary">glmM</name>
    <name evidence="13" type="ORF">GQ61_04330</name>
</gene>
<dbReference type="InterPro" id="IPR016066">
    <property type="entry name" value="A-D-PHexomutase_CS"/>
</dbReference>
<dbReference type="InterPro" id="IPR006352">
    <property type="entry name" value="GlmM_bact"/>
</dbReference>
<feature type="modified residue" description="Phosphoserine" evidence="6">
    <location>
        <position position="104"/>
    </location>
</feature>
<dbReference type="KEGG" id="naf:GQ61_04330"/>
<reference evidence="13 14" key="1">
    <citation type="submission" date="2014-06" db="EMBL/GenBank/DDBJ databases">
        <title>The genome of the endonuclear symbiont Nucleicultrix amoebiphila.</title>
        <authorList>
            <person name="Schulz F."/>
            <person name="Horn M."/>
        </authorList>
    </citation>
    <scope>NUCLEOTIDE SEQUENCE [LARGE SCALE GENOMIC DNA]</scope>
    <source>
        <strain evidence="13 14">FS5</strain>
    </source>
</reference>
<feature type="domain" description="Alpha-D-phosphohexomutase alpha/beta/alpha" evidence="11">
    <location>
        <begin position="161"/>
        <end position="258"/>
    </location>
</feature>
<sequence length="460" mass="50367">MMKKLFGTDGVRGTANVPPMTPDVMMHLAVAAGQYFKNGNVHHRSRVIIGKDTRLSGYMIEPALTSGFISVGMDVMLLGPLPTPAISMLVRSLRADLGVMISASHNPYHDNGIKLFGPDGYKLSEQVEHEIEKRVFEGELRNLAAPKDLGRAQRLEDAPGRYIEFVKNTFPKNKNLEGMKIVIDCAHGAAYKVAPTVFWELGAEIITIGDEPNGININKEVGATSPAAMQKAVLEHKANLGISLDGDADRVVMADEKGRLIDGDQLMALVASSMKEQDQLRGNTVVATVMSNLGFERYLEREKLRLVRTPVGDRHVCEYMRTHDCNVGGEQSGHIILSDYARTGDGLVAALQVLSVIVSQGKPTSEAAHIFEPYPQILRNLKVHQGNPLENEKVKFAIQAGEKELGTKGHLLVRKSGTEPLLRLMAQGEDEGQINKILDRIVESLLDENLMDQPLKAVAS</sequence>
<dbReference type="InterPro" id="IPR005845">
    <property type="entry name" value="A-D-PHexomutase_a/b/a-II"/>
</dbReference>
<dbReference type="EMBL" id="CP008743">
    <property type="protein sequence ID" value="ARN84659.1"/>
    <property type="molecule type" value="Genomic_DNA"/>
</dbReference>
<comment type="function">
    <text evidence="6 8">Catalyzes the conversion of glucosamine-6-phosphate to glucosamine-1-phosphate.</text>
</comment>
<dbReference type="NCBIfam" id="NF008139">
    <property type="entry name" value="PRK10887.1"/>
    <property type="match status" value="1"/>
</dbReference>
<feature type="binding site" description="via phosphate group" evidence="6">
    <location>
        <position position="104"/>
    </location>
    <ligand>
        <name>Mg(2+)</name>
        <dbReference type="ChEBI" id="CHEBI:18420"/>
    </ligand>
</feature>
<keyword evidence="2 6" id="KW-0597">Phosphoprotein</keyword>
<dbReference type="InterPro" id="IPR005844">
    <property type="entry name" value="A-D-PHexomutase_a/b/a-I"/>
</dbReference>
<evidence type="ECO:0000256" key="2">
    <source>
        <dbReference type="ARBA" id="ARBA00022553"/>
    </source>
</evidence>
<comment type="similarity">
    <text evidence="1 6 7">Belongs to the phosphohexose mutase family.</text>
</comment>
<comment type="catalytic activity">
    <reaction evidence="6 8">
        <text>alpha-D-glucosamine 1-phosphate = D-glucosamine 6-phosphate</text>
        <dbReference type="Rhea" id="RHEA:23424"/>
        <dbReference type="ChEBI" id="CHEBI:58516"/>
        <dbReference type="ChEBI" id="CHEBI:58725"/>
        <dbReference type="EC" id="5.4.2.10"/>
    </reaction>
</comment>
<evidence type="ECO:0000256" key="8">
    <source>
        <dbReference type="RuleBase" id="RU004327"/>
    </source>
</evidence>
<evidence type="ECO:0000259" key="9">
    <source>
        <dbReference type="Pfam" id="PF00408"/>
    </source>
</evidence>
<accession>A0A1W6N4F0</accession>
<evidence type="ECO:0000256" key="5">
    <source>
        <dbReference type="ARBA" id="ARBA00023235"/>
    </source>
</evidence>
<dbReference type="Pfam" id="PF00408">
    <property type="entry name" value="PGM_PMM_IV"/>
    <property type="match status" value="1"/>
</dbReference>
<dbReference type="GO" id="GO:0008966">
    <property type="term" value="F:phosphoglucosamine mutase activity"/>
    <property type="evidence" value="ECO:0007669"/>
    <property type="project" value="UniProtKB-UniRule"/>
</dbReference>
<dbReference type="GO" id="GO:0004615">
    <property type="term" value="F:phosphomannomutase activity"/>
    <property type="evidence" value="ECO:0007669"/>
    <property type="project" value="TreeGrafter"/>
</dbReference>
<dbReference type="Pfam" id="PF02878">
    <property type="entry name" value="PGM_PMM_I"/>
    <property type="match status" value="1"/>
</dbReference>
<dbReference type="SUPFAM" id="SSF53738">
    <property type="entry name" value="Phosphoglucomutase, first 3 domains"/>
    <property type="match status" value="3"/>
</dbReference>
<evidence type="ECO:0000259" key="10">
    <source>
        <dbReference type="Pfam" id="PF02878"/>
    </source>
</evidence>
<keyword evidence="3 6" id="KW-0479">Metal-binding</keyword>
<protein>
    <recommendedName>
        <fullName evidence="6 8">Phosphoglucosamine mutase</fullName>
        <ecNumber evidence="6 8">5.4.2.10</ecNumber>
    </recommendedName>
</protein>
<dbReference type="Pfam" id="PF02880">
    <property type="entry name" value="PGM_PMM_III"/>
    <property type="match status" value="1"/>
</dbReference>
<dbReference type="Proteomes" id="UP000237351">
    <property type="component" value="Chromosome"/>
</dbReference>
<feature type="binding site" evidence="6">
    <location>
        <position position="249"/>
    </location>
    <ligand>
        <name>Mg(2+)</name>
        <dbReference type="ChEBI" id="CHEBI:18420"/>
    </ligand>
</feature>
<keyword evidence="4 6" id="KW-0460">Magnesium</keyword>
<dbReference type="InterPro" id="IPR016055">
    <property type="entry name" value="A-D-PHexomutase_a/b/a-I/II/III"/>
</dbReference>
<evidence type="ECO:0000313" key="14">
    <source>
        <dbReference type="Proteomes" id="UP000237351"/>
    </source>
</evidence>
<dbReference type="InterPro" id="IPR005846">
    <property type="entry name" value="A-D-PHexomutase_a/b/a-III"/>
</dbReference>
<dbReference type="OrthoDB" id="9803322at2"/>
<proteinExistence type="inferred from homology"/>
<feature type="active site" description="Phosphoserine intermediate" evidence="6">
    <location>
        <position position="104"/>
    </location>
</feature>
<keyword evidence="14" id="KW-1185">Reference proteome</keyword>
<dbReference type="GO" id="GO:0000287">
    <property type="term" value="F:magnesium ion binding"/>
    <property type="evidence" value="ECO:0007669"/>
    <property type="project" value="UniProtKB-UniRule"/>
</dbReference>
<dbReference type="AlphaFoldDB" id="A0A1W6N4F0"/>
<dbReference type="PANTHER" id="PTHR42946:SF1">
    <property type="entry name" value="PHOSPHOGLUCOMUTASE (ALPHA-D-GLUCOSE-1,6-BISPHOSPHATE-DEPENDENT)"/>
    <property type="match status" value="1"/>
</dbReference>
<dbReference type="CDD" id="cd05802">
    <property type="entry name" value="GlmM"/>
    <property type="match status" value="1"/>
</dbReference>
<dbReference type="FunFam" id="3.40.120.10:FF:000003">
    <property type="entry name" value="Phosphoglucosamine mutase"/>
    <property type="match status" value="1"/>
</dbReference>
<dbReference type="RefSeq" id="WP_085784117.1">
    <property type="nucleotide sequence ID" value="NZ_CP008743.1"/>
</dbReference>
<evidence type="ECO:0000256" key="6">
    <source>
        <dbReference type="HAMAP-Rule" id="MF_01554"/>
    </source>
</evidence>
<organism evidence="13 14">
    <name type="scientific">Candidatus Nucleicultrix amoebiphila FS5</name>
    <dbReference type="NCBI Taxonomy" id="1414854"/>
    <lineage>
        <taxon>Bacteria</taxon>
        <taxon>Pseudomonadati</taxon>
        <taxon>Pseudomonadota</taxon>
        <taxon>Alphaproteobacteria</taxon>
        <taxon>Holosporales</taxon>
        <taxon>Candidatus Nucleicultricaceae</taxon>
        <taxon>Candidatus Nucleicultrix</taxon>
    </lineage>
</organism>
<dbReference type="GO" id="GO:0006048">
    <property type="term" value="P:UDP-N-acetylglucosamine biosynthetic process"/>
    <property type="evidence" value="ECO:0007669"/>
    <property type="project" value="TreeGrafter"/>
</dbReference>
<feature type="binding site" evidence="6">
    <location>
        <position position="247"/>
    </location>
    <ligand>
        <name>Mg(2+)</name>
        <dbReference type="ChEBI" id="CHEBI:18420"/>
    </ligand>
</feature>
<keyword evidence="5 6" id="KW-0413">Isomerase</keyword>
<evidence type="ECO:0000259" key="12">
    <source>
        <dbReference type="Pfam" id="PF02880"/>
    </source>
</evidence>
<evidence type="ECO:0000313" key="13">
    <source>
        <dbReference type="EMBL" id="ARN84659.1"/>
    </source>
</evidence>
<dbReference type="GO" id="GO:0009252">
    <property type="term" value="P:peptidoglycan biosynthetic process"/>
    <property type="evidence" value="ECO:0007669"/>
    <property type="project" value="TreeGrafter"/>
</dbReference>